<keyword evidence="2" id="KW-1185">Reference proteome</keyword>
<comment type="caution">
    <text evidence="1">The sequence shown here is derived from an EMBL/GenBank/DDBJ whole genome shotgun (WGS) entry which is preliminary data.</text>
</comment>
<dbReference type="AlphaFoldDB" id="A0A3M7RW42"/>
<organism evidence="1 2">
    <name type="scientific">Brachionus plicatilis</name>
    <name type="common">Marine rotifer</name>
    <name type="synonym">Brachionus muelleri</name>
    <dbReference type="NCBI Taxonomy" id="10195"/>
    <lineage>
        <taxon>Eukaryota</taxon>
        <taxon>Metazoa</taxon>
        <taxon>Spiralia</taxon>
        <taxon>Gnathifera</taxon>
        <taxon>Rotifera</taxon>
        <taxon>Eurotatoria</taxon>
        <taxon>Monogononta</taxon>
        <taxon>Pseudotrocha</taxon>
        <taxon>Ploima</taxon>
        <taxon>Brachionidae</taxon>
        <taxon>Brachionus</taxon>
    </lineage>
</organism>
<accession>A0A3M7RW42</accession>
<reference evidence="1 2" key="1">
    <citation type="journal article" date="2018" name="Sci. Rep.">
        <title>Genomic signatures of local adaptation to the degree of environmental predictability in rotifers.</title>
        <authorList>
            <person name="Franch-Gras L."/>
            <person name="Hahn C."/>
            <person name="Garcia-Roger E.M."/>
            <person name="Carmona M.J."/>
            <person name="Serra M."/>
            <person name="Gomez A."/>
        </authorList>
    </citation>
    <scope>NUCLEOTIDE SEQUENCE [LARGE SCALE GENOMIC DNA]</scope>
    <source>
        <strain evidence="1">HYR1</strain>
    </source>
</reference>
<sequence>MLYSQNACLSYHLNNKLGNILFQWRNKCLYNKIIHILEPSMLIAKDGLTNQQTQKTFQHTQKSFQKKAFEEFSGRPFLGLKKYFLSVQIRDLGCAEMIFAWIHQKYQIRCVHKQILILSTRVLNRIKIFAKLDCFVKFNVNFGKHLLEFEQNLRAQLCISDRQQFAIL</sequence>
<proteinExistence type="predicted"/>
<dbReference type="Proteomes" id="UP000276133">
    <property type="component" value="Unassembled WGS sequence"/>
</dbReference>
<gene>
    <name evidence="1" type="ORF">BpHYR1_013288</name>
</gene>
<evidence type="ECO:0000313" key="1">
    <source>
        <dbReference type="EMBL" id="RNA27669.1"/>
    </source>
</evidence>
<protein>
    <submittedName>
        <fullName evidence="1">Uncharacterized protein</fullName>
    </submittedName>
</protein>
<dbReference type="EMBL" id="REGN01002511">
    <property type="protein sequence ID" value="RNA27669.1"/>
    <property type="molecule type" value="Genomic_DNA"/>
</dbReference>
<evidence type="ECO:0000313" key="2">
    <source>
        <dbReference type="Proteomes" id="UP000276133"/>
    </source>
</evidence>
<name>A0A3M7RW42_BRAPC</name>